<evidence type="ECO:0000256" key="5">
    <source>
        <dbReference type="PROSITE-ProRule" id="PRU10015"/>
    </source>
</evidence>
<feature type="binding site" evidence="4">
    <location>
        <position position="401"/>
    </location>
    <ligand>
        <name>S-adenosyl-L-methionine</name>
        <dbReference type="ChEBI" id="CHEBI:59789"/>
    </ligand>
</feature>
<feature type="region of interest" description="Disordered" evidence="6">
    <location>
        <begin position="1"/>
        <end position="24"/>
    </location>
</feature>
<feature type="binding site" evidence="4">
    <location>
        <position position="351"/>
    </location>
    <ligand>
        <name>S-adenosyl-L-methionine</name>
        <dbReference type="ChEBI" id="CHEBI:59789"/>
    </ligand>
</feature>
<evidence type="ECO:0000256" key="6">
    <source>
        <dbReference type="SAM" id="MobiDB-lite"/>
    </source>
</evidence>
<reference evidence="7 8" key="1">
    <citation type="journal article" date="2023" name="Commun. Biol.">
        <title>Genome analysis of Parmales, the sister group of diatoms, reveals the evolutionary specialization of diatoms from phago-mixotrophs to photoautotrophs.</title>
        <authorList>
            <person name="Ban H."/>
            <person name="Sato S."/>
            <person name="Yoshikawa S."/>
            <person name="Yamada K."/>
            <person name="Nakamura Y."/>
            <person name="Ichinomiya M."/>
            <person name="Sato N."/>
            <person name="Blanc-Mathieu R."/>
            <person name="Endo H."/>
            <person name="Kuwata A."/>
            <person name="Ogata H."/>
        </authorList>
    </citation>
    <scope>NUCLEOTIDE SEQUENCE [LARGE SCALE GENOMIC DNA]</scope>
</reference>
<dbReference type="InterPro" id="IPR030390">
    <property type="entry name" value="MeTrfase_TrmA_AS"/>
</dbReference>
<feature type="active site" description="Nucleophile" evidence="4">
    <location>
        <position position="428"/>
    </location>
</feature>
<dbReference type="Proteomes" id="UP001165060">
    <property type="component" value="Unassembled WGS sequence"/>
</dbReference>
<keyword evidence="2 4" id="KW-0808">Transferase</keyword>
<name>A0ABQ6M4A5_9STRA</name>
<dbReference type="InterPro" id="IPR030391">
    <property type="entry name" value="MeTrfase_TrmA_CS"/>
</dbReference>
<dbReference type="PROSITE" id="PS01230">
    <property type="entry name" value="TRMA_1"/>
    <property type="match status" value="1"/>
</dbReference>
<dbReference type="PROSITE" id="PS01231">
    <property type="entry name" value="TRMA_2"/>
    <property type="match status" value="1"/>
</dbReference>
<gene>
    <name evidence="7" type="ORF">TeGR_g330</name>
</gene>
<dbReference type="SUPFAM" id="SSF53335">
    <property type="entry name" value="S-adenosyl-L-methionine-dependent methyltransferases"/>
    <property type="match status" value="1"/>
</dbReference>
<evidence type="ECO:0000313" key="7">
    <source>
        <dbReference type="EMBL" id="GMI19187.1"/>
    </source>
</evidence>
<feature type="binding site" evidence="4">
    <location>
        <position position="296"/>
    </location>
    <ligand>
        <name>S-adenosyl-L-methionine</name>
        <dbReference type="ChEBI" id="CHEBI:59789"/>
    </ligand>
</feature>
<keyword evidence="8" id="KW-1185">Reference proteome</keyword>
<accession>A0ABQ6M4A5</accession>
<dbReference type="InterPro" id="IPR025795">
    <property type="entry name" value="tRNA_(uracil-5-)_MeTrfase"/>
</dbReference>
<comment type="similarity">
    <text evidence="4">Belongs to the class I-like SAM-binding methyltransferase superfamily. RNA M5U methyltransferase family.</text>
</comment>
<feature type="binding site" evidence="4">
    <location>
        <position position="330"/>
    </location>
    <ligand>
        <name>S-adenosyl-L-methionine</name>
        <dbReference type="ChEBI" id="CHEBI:59789"/>
    </ligand>
</feature>
<dbReference type="EMBL" id="BRYB01002418">
    <property type="protein sequence ID" value="GMI19187.1"/>
    <property type="molecule type" value="Genomic_DNA"/>
</dbReference>
<evidence type="ECO:0000256" key="3">
    <source>
        <dbReference type="ARBA" id="ARBA00022691"/>
    </source>
</evidence>
<dbReference type="CDD" id="cd02440">
    <property type="entry name" value="AdoMet_MTases"/>
    <property type="match status" value="1"/>
</dbReference>
<dbReference type="Gene3D" id="2.40.50.140">
    <property type="entry name" value="Nucleic acid-binding proteins"/>
    <property type="match status" value="1"/>
</dbReference>
<comment type="caution">
    <text evidence="7">The sequence shown here is derived from an EMBL/GenBank/DDBJ whole genome shotgun (WGS) entry which is preliminary data.</text>
</comment>
<dbReference type="Pfam" id="PF05958">
    <property type="entry name" value="tRNA_U5-meth_tr"/>
    <property type="match status" value="1"/>
</dbReference>
<evidence type="ECO:0000256" key="4">
    <source>
        <dbReference type="PROSITE-ProRule" id="PRU01024"/>
    </source>
</evidence>
<feature type="non-terminal residue" evidence="7">
    <location>
        <position position="1"/>
    </location>
</feature>
<dbReference type="Gene3D" id="3.40.50.150">
    <property type="entry name" value="Vaccinia Virus protein VP39"/>
    <property type="match status" value="2"/>
</dbReference>
<feature type="active site" evidence="5">
    <location>
        <position position="428"/>
    </location>
</feature>
<dbReference type="PROSITE" id="PS51622">
    <property type="entry name" value="SAM_MT_RNA_M5U_2"/>
    <property type="match status" value="1"/>
</dbReference>
<dbReference type="PROSITE" id="PS51687">
    <property type="entry name" value="SAM_MT_RNA_M5U"/>
    <property type="match status" value="1"/>
</dbReference>
<organism evidence="7 8">
    <name type="scientific">Tetraparma gracilis</name>
    <dbReference type="NCBI Taxonomy" id="2962635"/>
    <lineage>
        <taxon>Eukaryota</taxon>
        <taxon>Sar</taxon>
        <taxon>Stramenopiles</taxon>
        <taxon>Ochrophyta</taxon>
        <taxon>Bolidophyceae</taxon>
        <taxon>Parmales</taxon>
        <taxon>Triparmaceae</taxon>
        <taxon>Tetraparma</taxon>
    </lineage>
</organism>
<evidence type="ECO:0000313" key="8">
    <source>
        <dbReference type="Proteomes" id="UP001165060"/>
    </source>
</evidence>
<keyword evidence="3 4" id="KW-0949">S-adenosyl-L-methionine</keyword>
<dbReference type="InterPro" id="IPR029063">
    <property type="entry name" value="SAM-dependent_MTases_sf"/>
</dbReference>
<evidence type="ECO:0000256" key="1">
    <source>
        <dbReference type="ARBA" id="ARBA00022603"/>
    </source>
</evidence>
<keyword evidence="1 4" id="KW-0489">Methyltransferase</keyword>
<protein>
    <recommendedName>
        <fullName evidence="9">S-adenosyl-L-methionine-dependent methyltransferase</fullName>
    </recommendedName>
</protein>
<evidence type="ECO:0000256" key="2">
    <source>
        <dbReference type="ARBA" id="ARBA00022679"/>
    </source>
</evidence>
<dbReference type="PANTHER" id="PTHR11061">
    <property type="entry name" value="RNA M5U METHYLTRANSFERASE"/>
    <property type="match status" value="1"/>
</dbReference>
<proteinExistence type="inferred from homology"/>
<dbReference type="InterPro" id="IPR012340">
    <property type="entry name" value="NA-bd_OB-fold"/>
</dbReference>
<evidence type="ECO:0008006" key="9">
    <source>
        <dbReference type="Google" id="ProtNLM"/>
    </source>
</evidence>
<dbReference type="InterPro" id="IPR010280">
    <property type="entry name" value="U5_MeTrfase_fam"/>
</dbReference>
<dbReference type="PANTHER" id="PTHR11061:SF30">
    <property type="entry name" value="TRNA (URACIL(54)-C(5))-METHYLTRANSFERASE"/>
    <property type="match status" value="1"/>
</dbReference>
<dbReference type="Gene3D" id="2.40.50.1070">
    <property type="match status" value="1"/>
</dbReference>
<sequence>ASSLPSSLPPPPLSSSSYAPRASPPRKFASFPFDYREQLTATVESLTNLGVGVCRVDVSDRWARKTSPGGLLPTAPPAAGSPWVVFVPGTLPGETATFSVFRNHASYSEADLLSIADPSPDRVPAPCELFEKCGGCQYQHVTLPRQRDIKRGHVLELFERGAGLPKDFLDEITLRTRGTEHAYHYRSKITPHYDAPRANQTELSIGFQQKGSRRILDVPECLIATRAINERLGEARAELNARLRDGTLRDPRKKKQRGATLLLREASGGVVTDNSEYVTEDVGGFRFKFQAGNFFQNNPHVTPLMVDYVVGEASRPAADGTKMTHLVDTYCGSGLFCIGGHAKFERAVGIEVNEKAIAEASENARLNGVTNARFVCASAEKIFTGGELDGYPVDSTAVVIDPPRKGASEEFLEQLLAFGPRRLVYMSCGPDSQARDAKILLDSGKYELRELAPFDLFPQTRHIENCAVFERVT</sequence>